<keyword evidence="2" id="KW-1185">Reference proteome</keyword>
<dbReference type="Proteomes" id="UP000015103">
    <property type="component" value="Unassembled WGS sequence"/>
</dbReference>
<dbReference type="EnsemblMetazoa" id="RPRC010936-RA">
    <property type="protein sequence ID" value="RPRC010936-PA"/>
    <property type="gene ID" value="RPRC010936"/>
</dbReference>
<evidence type="ECO:0000313" key="1">
    <source>
        <dbReference type="EnsemblMetazoa" id="RPRC010936-PA"/>
    </source>
</evidence>
<dbReference type="AlphaFoldDB" id="T1I3R7"/>
<organism evidence="1 2">
    <name type="scientific">Rhodnius prolixus</name>
    <name type="common">Triatomid bug</name>
    <dbReference type="NCBI Taxonomy" id="13249"/>
    <lineage>
        <taxon>Eukaryota</taxon>
        <taxon>Metazoa</taxon>
        <taxon>Ecdysozoa</taxon>
        <taxon>Arthropoda</taxon>
        <taxon>Hexapoda</taxon>
        <taxon>Insecta</taxon>
        <taxon>Pterygota</taxon>
        <taxon>Neoptera</taxon>
        <taxon>Paraneoptera</taxon>
        <taxon>Hemiptera</taxon>
        <taxon>Heteroptera</taxon>
        <taxon>Panheteroptera</taxon>
        <taxon>Cimicomorpha</taxon>
        <taxon>Reduviidae</taxon>
        <taxon>Triatominae</taxon>
        <taxon>Rhodnius</taxon>
    </lineage>
</organism>
<dbReference type="InParanoid" id="T1I3R7"/>
<evidence type="ECO:0000313" key="2">
    <source>
        <dbReference type="Proteomes" id="UP000015103"/>
    </source>
</evidence>
<sequence>MVTSSQHRSSKEFRGLKSSEVIPCNFFNFQNTSESSKYRYIFDDTKRKKLTDRMKYLMRNYPAQARHYTPNL</sequence>
<dbReference type="HOGENOM" id="CLU_2725353_0_0_1"/>
<proteinExistence type="predicted"/>
<dbReference type="VEuPathDB" id="VectorBase:RPRC010936"/>
<accession>T1I3R7</accession>
<dbReference type="EMBL" id="ACPB03026201">
    <property type="status" value="NOT_ANNOTATED_CDS"/>
    <property type="molecule type" value="Genomic_DNA"/>
</dbReference>
<protein>
    <submittedName>
        <fullName evidence="1">Uncharacterized protein</fullName>
    </submittedName>
</protein>
<reference evidence="1" key="1">
    <citation type="submission" date="2015-05" db="UniProtKB">
        <authorList>
            <consortium name="EnsemblMetazoa"/>
        </authorList>
    </citation>
    <scope>IDENTIFICATION</scope>
</reference>
<name>T1I3R7_RHOPR</name>